<accession>A0A6L2L1V0</accession>
<dbReference type="EMBL" id="BKCJ010003394">
    <property type="protein sequence ID" value="GEU54817.1"/>
    <property type="molecule type" value="Genomic_DNA"/>
</dbReference>
<sequence length="108" mass="12139">MAWLDYDEHVDSLSMMDTEVGVTSPESTTETLPSFQEYTPSVTYPQEVEKTLGTPIEVEPLNETKLIELGLNYKHNTPVSSMKVPSFDGPEPQPLHRRFNIAIDGRVS</sequence>
<dbReference type="AlphaFoldDB" id="A0A6L2L1V0"/>
<gene>
    <name evidence="1" type="ORF">Tci_026795</name>
</gene>
<protein>
    <submittedName>
        <fullName evidence="1">Uncharacterized protein</fullName>
    </submittedName>
</protein>
<reference evidence="1" key="1">
    <citation type="journal article" date="2019" name="Sci. Rep.">
        <title>Draft genome of Tanacetum cinerariifolium, the natural source of mosquito coil.</title>
        <authorList>
            <person name="Yamashiro T."/>
            <person name="Shiraishi A."/>
            <person name="Satake H."/>
            <person name="Nakayama K."/>
        </authorList>
    </citation>
    <scope>NUCLEOTIDE SEQUENCE</scope>
</reference>
<comment type="caution">
    <text evidence="1">The sequence shown here is derived from an EMBL/GenBank/DDBJ whole genome shotgun (WGS) entry which is preliminary data.</text>
</comment>
<proteinExistence type="predicted"/>
<evidence type="ECO:0000313" key="1">
    <source>
        <dbReference type="EMBL" id="GEU54817.1"/>
    </source>
</evidence>
<name>A0A6L2L1V0_TANCI</name>
<organism evidence="1">
    <name type="scientific">Tanacetum cinerariifolium</name>
    <name type="common">Dalmatian daisy</name>
    <name type="synonym">Chrysanthemum cinerariifolium</name>
    <dbReference type="NCBI Taxonomy" id="118510"/>
    <lineage>
        <taxon>Eukaryota</taxon>
        <taxon>Viridiplantae</taxon>
        <taxon>Streptophyta</taxon>
        <taxon>Embryophyta</taxon>
        <taxon>Tracheophyta</taxon>
        <taxon>Spermatophyta</taxon>
        <taxon>Magnoliopsida</taxon>
        <taxon>eudicotyledons</taxon>
        <taxon>Gunneridae</taxon>
        <taxon>Pentapetalae</taxon>
        <taxon>asterids</taxon>
        <taxon>campanulids</taxon>
        <taxon>Asterales</taxon>
        <taxon>Asteraceae</taxon>
        <taxon>Asteroideae</taxon>
        <taxon>Anthemideae</taxon>
        <taxon>Anthemidinae</taxon>
        <taxon>Tanacetum</taxon>
    </lineage>
</organism>